<dbReference type="Proteomes" id="UP000266272">
    <property type="component" value="Unassembled WGS sequence"/>
</dbReference>
<protein>
    <submittedName>
        <fullName evidence="2">Uncharacterized protein</fullName>
    </submittedName>
</protein>
<proteinExistence type="predicted"/>
<dbReference type="OrthoDB" id="4158087at2759"/>
<dbReference type="PANTHER" id="PTHR37540">
    <property type="entry name" value="TRANSCRIPTION FACTOR (ACR-2), PUTATIVE-RELATED-RELATED"/>
    <property type="match status" value="1"/>
</dbReference>
<dbReference type="STRING" id="490622.A0A395NIA2"/>
<name>A0A395NIA2_TRIAR</name>
<dbReference type="InterPro" id="IPR021858">
    <property type="entry name" value="Fun_TF"/>
</dbReference>
<dbReference type="PANTHER" id="PTHR37540:SF9">
    <property type="entry name" value="ZN(2)-C6 FUNGAL-TYPE DOMAIN-CONTAINING PROTEIN"/>
    <property type="match status" value="1"/>
</dbReference>
<comment type="caution">
    <text evidence="2">The sequence shown here is derived from an EMBL/GenBank/DDBJ whole genome shotgun (WGS) entry which is preliminary data.</text>
</comment>
<sequence>MSPSIVSAQASNMKPDYEIRLQLDPERVLNSNNQLADAVRGSFSITEDVKMNVQFLDTCSNDIFDAGWIVRLRLVEKNDEFELTYKKRYDIESGKIEDVLTEANRDGFDSNAQKYEAQVEWGYEKQTLSISREKEVDHPGNEGTDLPGTKASRDMLIDEAPDKFDNWKSEKKWGTRALEKAGIFGPVLATRSIGQWEGLKVYVEVWPIRRFDGKGMQYFVEASFKTNNYDEAKIGREHLMEELTKKGWFLPQDALKTSIIMERCASTATSAASSFVKLRLYISVYAGIFRVKNPFSMELLFVDNNGQIDNSTRSAIRRHAAKGLNLGRKITRPSRVKALERRALTAVRSTYASPDTHQRNDEENHAAHRRFMDVLLKVQPVIGDSVSILSLPIEVAQEDRALMYETVAFLGSPRFVPSLAKALTQDNARDSMFVRLIFTDQAYYHCAMAVHLECTQDLPQARISAIRHISRVFRLVNERISNAQQVTNDTMAVVMSLLAYECTTGNYSRGMIHLSGLLRMIETRGGLDCVGSEEPELMQKIYRADLDYALRLGTFPRLETKLFEDSKVMERLDMYHIQEDNAPSGQNFRPRLGPELFSEESCLARPSAS</sequence>
<reference evidence="2 3" key="1">
    <citation type="journal article" date="2018" name="PLoS Pathog.">
        <title>Evolution of structural diversity of trichothecenes, a family of toxins produced by plant pathogenic and entomopathogenic fungi.</title>
        <authorList>
            <person name="Proctor R.H."/>
            <person name="McCormick S.P."/>
            <person name="Kim H.S."/>
            <person name="Cardoza R.E."/>
            <person name="Stanley A.M."/>
            <person name="Lindo L."/>
            <person name="Kelly A."/>
            <person name="Brown D.W."/>
            <person name="Lee T."/>
            <person name="Vaughan M.M."/>
            <person name="Alexander N.J."/>
            <person name="Busman M."/>
            <person name="Gutierrez S."/>
        </authorList>
    </citation>
    <scope>NUCLEOTIDE SEQUENCE [LARGE SCALE GENOMIC DNA]</scope>
    <source>
        <strain evidence="2 3">IBT 40837</strain>
    </source>
</reference>
<evidence type="ECO:0000313" key="2">
    <source>
        <dbReference type="EMBL" id="RFU75816.1"/>
    </source>
</evidence>
<accession>A0A395NIA2</accession>
<keyword evidence="1" id="KW-0539">Nucleus</keyword>
<organism evidence="2 3">
    <name type="scientific">Trichoderma arundinaceum</name>
    <dbReference type="NCBI Taxonomy" id="490622"/>
    <lineage>
        <taxon>Eukaryota</taxon>
        <taxon>Fungi</taxon>
        <taxon>Dikarya</taxon>
        <taxon>Ascomycota</taxon>
        <taxon>Pezizomycotina</taxon>
        <taxon>Sordariomycetes</taxon>
        <taxon>Hypocreomycetidae</taxon>
        <taxon>Hypocreales</taxon>
        <taxon>Hypocreaceae</taxon>
        <taxon>Trichoderma</taxon>
    </lineage>
</organism>
<dbReference type="EMBL" id="PXOA01000409">
    <property type="protein sequence ID" value="RFU75816.1"/>
    <property type="molecule type" value="Genomic_DNA"/>
</dbReference>
<dbReference type="AlphaFoldDB" id="A0A395NIA2"/>
<evidence type="ECO:0000313" key="3">
    <source>
        <dbReference type="Proteomes" id="UP000266272"/>
    </source>
</evidence>
<evidence type="ECO:0000256" key="1">
    <source>
        <dbReference type="ARBA" id="ARBA00023242"/>
    </source>
</evidence>
<dbReference type="Pfam" id="PF11951">
    <property type="entry name" value="Fungal_trans_2"/>
    <property type="match status" value="1"/>
</dbReference>
<keyword evidence="3" id="KW-1185">Reference proteome</keyword>
<gene>
    <name evidence="2" type="ORF">TARUN_6431</name>
</gene>